<dbReference type="eggNOG" id="ENOG502SPGG">
    <property type="taxonomic scope" value="Eukaryota"/>
</dbReference>
<dbReference type="Gramene" id="ONIVA09G08800.1">
    <property type="protein sequence ID" value="ONIVA09G08800.1"/>
    <property type="gene ID" value="ONIVA09G08800"/>
</dbReference>
<dbReference type="PANTHER" id="PTHR33527">
    <property type="entry name" value="OS07G0274300 PROTEIN"/>
    <property type="match status" value="1"/>
</dbReference>
<protein>
    <recommendedName>
        <fullName evidence="3">RRM domain-containing protein</fullName>
    </recommendedName>
</protein>
<dbReference type="OMA" id="EYFTERW"/>
<evidence type="ECO:0008006" key="3">
    <source>
        <dbReference type="Google" id="ProtNLM"/>
    </source>
</evidence>
<dbReference type="Proteomes" id="UP000006591">
    <property type="component" value="Chromosome 9"/>
</dbReference>
<reference evidence="1" key="2">
    <citation type="submission" date="2018-04" db="EMBL/GenBank/DDBJ databases">
        <title>OnivRS2 (Oryza nivara Reference Sequence Version 2).</title>
        <authorList>
            <person name="Zhang J."/>
            <person name="Kudrna D."/>
            <person name="Lee S."/>
            <person name="Talag J."/>
            <person name="Rajasekar S."/>
            <person name="Welchert J."/>
            <person name="Hsing Y.-I."/>
            <person name="Wing R.A."/>
        </authorList>
    </citation>
    <scope>NUCLEOTIDE SEQUENCE [LARGE SCALE GENOMIC DNA]</scope>
    <source>
        <strain evidence="1">SL10</strain>
    </source>
</reference>
<reference evidence="1" key="1">
    <citation type="submission" date="2015-04" db="UniProtKB">
        <authorList>
            <consortium name="EnsemblPlants"/>
        </authorList>
    </citation>
    <scope>IDENTIFICATION</scope>
    <source>
        <strain evidence="1">SL10</strain>
    </source>
</reference>
<name>A0A0E0IJ58_ORYNI</name>
<dbReference type="STRING" id="4536.A0A0E0IJ58"/>
<dbReference type="PANTHER" id="PTHR33527:SF6">
    <property type="entry name" value="OS04G0373100 PROTEIN"/>
    <property type="match status" value="1"/>
</dbReference>
<evidence type="ECO:0000313" key="2">
    <source>
        <dbReference type="Proteomes" id="UP000006591"/>
    </source>
</evidence>
<accession>A0A0E0IJ58</accession>
<proteinExistence type="predicted"/>
<organism evidence="1">
    <name type="scientific">Oryza nivara</name>
    <name type="common">Indian wild rice</name>
    <name type="synonym">Oryza sativa f. spontanea</name>
    <dbReference type="NCBI Taxonomy" id="4536"/>
    <lineage>
        <taxon>Eukaryota</taxon>
        <taxon>Viridiplantae</taxon>
        <taxon>Streptophyta</taxon>
        <taxon>Embryophyta</taxon>
        <taxon>Tracheophyta</taxon>
        <taxon>Spermatophyta</taxon>
        <taxon>Magnoliopsida</taxon>
        <taxon>Liliopsida</taxon>
        <taxon>Poales</taxon>
        <taxon>Poaceae</taxon>
        <taxon>BOP clade</taxon>
        <taxon>Oryzoideae</taxon>
        <taxon>Oryzeae</taxon>
        <taxon>Oryzinae</taxon>
        <taxon>Oryza</taxon>
    </lineage>
</organism>
<keyword evidence="2" id="KW-1185">Reference proteome</keyword>
<dbReference type="EnsemblPlants" id="ONIVA09G08800.1">
    <property type="protein sequence ID" value="ONIVA09G08800.1"/>
    <property type="gene ID" value="ONIVA09G08800"/>
</dbReference>
<sequence>MVEPTVRDVLAFHRVDRAAYDQLLSLGVPPPPARNAVALLMWLGRRGGVAGVDAVDRARRLVRTRHDAARLASEARAVLHGGAAALDLARRWAGAGETLISSVLGGGGVDVRRFFALVPDDAPRRGVAEVLDGVGALVFDDRLYALLRRHEEGGGAVLPAELAAPYRRPLAPALAPVGDGGCRSLFITFSKGSPLTREEIEEYFTERWGDCLEKVMMERTPAGEPPTYGRIVFRHAATAAAVLGGEHLVKLVINGRQLRARKYFPRKASAFSHGLN</sequence>
<dbReference type="AlphaFoldDB" id="A0A0E0IJ58"/>
<dbReference type="HOGENOM" id="CLU_049092_1_0_1"/>
<evidence type="ECO:0000313" key="1">
    <source>
        <dbReference type="EnsemblPlants" id="ONIVA09G08800.1"/>
    </source>
</evidence>